<dbReference type="AlphaFoldDB" id="D6Z530"/>
<organism evidence="1 2">
    <name type="scientific">Desulfurivibrio alkaliphilus (strain DSM 19089 / UNIQEM U267 / AHT2)</name>
    <dbReference type="NCBI Taxonomy" id="589865"/>
    <lineage>
        <taxon>Bacteria</taxon>
        <taxon>Pseudomonadati</taxon>
        <taxon>Thermodesulfobacteriota</taxon>
        <taxon>Desulfobulbia</taxon>
        <taxon>Desulfobulbales</taxon>
        <taxon>Desulfobulbaceae</taxon>
        <taxon>Desulfurivibrio</taxon>
    </lineage>
</organism>
<reference evidence="2" key="1">
    <citation type="submission" date="2010-02" db="EMBL/GenBank/DDBJ databases">
        <title>Complete sequence of Desulfurivibrio alkaliphilus AHT2.</title>
        <authorList>
            <consortium name="US DOE Joint Genome Institute"/>
            <person name="Pitluck S."/>
            <person name="Chertkov O."/>
            <person name="Detter J.C."/>
            <person name="Han C."/>
            <person name="Tapia R."/>
            <person name="Larimer F."/>
            <person name="Land M."/>
            <person name="Hauser L."/>
            <person name="Kyrpides N."/>
            <person name="Mikhailova N."/>
            <person name="Sorokin D.Y."/>
            <person name="Muyzer G."/>
            <person name="Woyke T."/>
        </authorList>
    </citation>
    <scope>NUCLEOTIDE SEQUENCE [LARGE SCALE GENOMIC DNA]</scope>
    <source>
        <strain evidence="2">DSM 19089 / UNIQEM U267 / AHT2</strain>
    </source>
</reference>
<dbReference type="OrthoDB" id="5531629at2"/>
<dbReference type="HOGENOM" id="CLU_1530164_0_0_7"/>
<dbReference type="STRING" id="589865.DaAHT2_1977"/>
<name>D6Z530_DESAT</name>
<dbReference type="EMBL" id="CP001940">
    <property type="protein sequence ID" value="ADH86655.1"/>
    <property type="molecule type" value="Genomic_DNA"/>
</dbReference>
<protein>
    <submittedName>
        <fullName evidence="1">Uncharacterized protein</fullName>
    </submittedName>
</protein>
<evidence type="ECO:0000313" key="2">
    <source>
        <dbReference type="Proteomes" id="UP000001508"/>
    </source>
</evidence>
<gene>
    <name evidence="1" type="ordered locus">DaAHT2_1977</name>
</gene>
<dbReference type="InParanoid" id="D6Z530"/>
<proteinExistence type="predicted"/>
<evidence type="ECO:0000313" key="1">
    <source>
        <dbReference type="EMBL" id="ADH86655.1"/>
    </source>
</evidence>
<accession>D6Z530</accession>
<dbReference type="KEGG" id="dak:DaAHT2_1977"/>
<keyword evidence="2" id="KW-1185">Reference proteome</keyword>
<dbReference type="Proteomes" id="UP000001508">
    <property type="component" value="Chromosome"/>
</dbReference>
<sequence length="175" mass="19191">MRTGAGKGRRGVWLLLGLWLVLAFIALPQQVAARQVVADVPDSPEGYGSLSELVVLIGEDAAGQFADFFAAGPVRVTPFKVIGEGLPRRTTLLGATLADQMTAVINSVPEAEAERELRPARDEQLLRGVLQELDGYLRIHISGRNNRGQWRSYVANVEMSEAVYRALHTYVTYGR</sequence>